<dbReference type="STRING" id="406818.XBJ1_2323"/>
<organism evidence="1 2">
    <name type="scientific">Xenorhabdus bovienii (strain SS-2004)</name>
    <name type="common">Xenorhabdus nematophila subsp. bovienii</name>
    <dbReference type="NCBI Taxonomy" id="406818"/>
    <lineage>
        <taxon>Bacteria</taxon>
        <taxon>Pseudomonadati</taxon>
        <taxon>Pseudomonadota</taxon>
        <taxon>Gammaproteobacteria</taxon>
        <taxon>Enterobacterales</taxon>
        <taxon>Morganellaceae</taxon>
        <taxon>Xenorhabdus</taxon>
    </lineage>
</organism>
<gene>
    <name evidence="1" type="ordered locus">XBJ1_2323</name>
</gene>
<accession>D3V1A5</accession>
<name>D3V1A5_XENBS</name>
<dbReference type="AlphaFoldDB" id="D3V1A5"/>
<proteinExistence type="predicted"/>
<protein>
    <submittedName>
        <fullName evidence="1">Uncharacterized protein</fullName>
    </submittedName>
</protein>
<dbReference type="KEGG" id="xbo:XBJ1_2323"/>
<dbReference type="EMBL" id="FN667741">
    <property type="protein sequence ID" value="CBJ81449.1"/>
    <property type="molecule type" value="Genomic_DNA"/>
</dbReference>
<evidence type="ECO:0000313" key="2">
    <source>
        <dbReference type="Proteomes" id="UP000002045"/>
    </source>
</evidence>
<dbReference type="HOGENOM" id="CLU_3207108_0_0_6"/>
<dbReference type="Proteomes" id="UP000002045">
    <property type="component" value="Chromosome"/>
</dbReference>
<sequence length="53" mass="5916">MGKLSVAVIMENRKSSISVFPTLQVLTLLAMQKKLKNEKLLKLNWGACLAPLF</sequence>
<evidence type="ECO:0000313" key="1">
    <source>
        <dbReference type="EMBL" id="CBJ81449.1"/>
    </source>
</evidence>
<reference evidence="1" key="1">
    <citation type="journal article" date="2011" name="PLoS ONE">
        <title>The entomopathogenic bacterial endosymbionts xenorhabdus and photorhabdus: convergent lifestyles from divergent genomes.</title>
        <authorList>
            <person name="Chaston J.M."/>
            <person name="Suen G."/>
            <person name="Tucker S.L."/>
            <person name="Andersen A.W."/>
            <person name="Bhasin A."/>
            <person name="Bode E."/>
            <person name="Bode H.B."/>
            <person name="Brachmann A.O."/>
            <person name="Cowles C.E."/>
            <person name="Cowles K.N."/>
            <person name="Darby C."/>
            <person name="de Leon L."/>
            <person name="Drace K."/>
            <person name="Du Z."/>
            <person name="Givaudan A."/>
            <person name="Herbert Tran E.E."/>
            <person name="Jewell K.A."/>
            <person name="Knack J.J."/>
            <person name="Krasomil-Osterfeld K.C."/>
            <person name="Kukor R."/>
            <person name="Lanois A."/>
            <person name="Latreille P."/>
            <person name="Leimgruber N.K."/>
            <person name="Lipke C.M."/>
            <person name="Liu R."/>
            <person name="Lu X."/>
            <person name="Martens E.C."/>
            <person name="Marri P.R."/>
            <person name="Medigue C."/>
            <person name="Menard M.L."/>
            <person name="Miller N.M."/>
            <person name="Morales-Soto N."/>
            <person name="Norton S."/>
            <person name="Ogier J.C."/>
            <person name="Orchard S.S."/>
            <person name="Park D."/>
            <person name="Park Y."/>
            <person name="Qurollo B.A."/>
            <person name="Sugar D.R."/>
            <person name="Richards G.R."/>
            <person name="Rouy Z."/>
            <person name="Slominski B."/>
            <person name="Slominski K."/>
            <person name="Snyder H."/>
            <person name="Tjaden B.C."/>
            <person name="van der Hoeven R."/>
            <person name="Welch R.D."/>
            <person name="Wheeler C."/>
            <person name="Xiang B."/>
            <person name="Barbazuk B."/>
            <person name="Gaudriault S."/>
            <person name="Goodner B."/>
            <person name="Slater S.C."/>
            <person name="Forst S."/>
            <person name="Goldman B.S."/>
            <person name="Goodrich-Blair H."/>
        </authorList>
    </citation>
    <scope>NUCLEOTIDE SEQUENCE [LARGE SCALE GENOMIC DNA]</scope>
    <source>
        <strain evidence="1">SS-2004</strain>
    </source>
</reference>